<dbReference type="SUPFAM" id="SSF53448">
    <property type="entry name" value="Nucleotide-diphospho-sugar transferases"/>
    <property type="match status" value="1"/>
</dbReference>
<dbReference type="InterPro" id="IPR034683">
    <property type="entry name" value="IspD/TarI"/>
</dbReference>
<dbReference type="PANTHER" id="PTHR32125">
    <property type="entry name" value="2-C-METHYL-D-ERYTHRITOL 4-PHOSPHATE CYTIDYLYLTRANSFERASE, CHLOROPLASTIC"/>
    <property type="match status" value="1"/>
</dbReference>
<dbReference type="Gene3D" id="3.90.550.10">
    <property type="entry name" value="Spore Coat Polysaccharide Biosynthesis Protein SpsA, Chain A"/>
    <property type="match status" value="1"/>
</dbReference>
<dbReference type="Pfam" id="PF01128">
    <property type="entry name" value="IspD"/>
    <property type="match status" value="1"/>
</dbReference>
<keyword evidence="1" id="KW-0808">Transferase</keyword>
<gene>
    <name evidence="3" type="ORF">L2737_02120</name>
</gene>
<dbReference type="InterPro" id="IPR050088">
    <property type="entry name" value="IspD/TarI_cytidylyltransf_bact"/>
</dbReference>
<dbReference type="Proteomes" id="UP001202134">
    <property type="component" value="Unassembled WGS sequence"/>
</dbReference>
<dbReference type="InterPro" id="IPR029044">
    <property type="entry name" value="Nucleotide-diphossugar_trans"/>
</dbReference>
<evidence type="ECO:0000313" key="4">
    <source>
        <dbReference type="Proteomes" id="UP001202134"/>
    </source>
</evidence>
<dbReference type="EMBL" id="JAKIKU010000001">
    <property type="protein sequence ID" value="MCL1044128.1"/>
    <property type="molecule type" value="Genomic_DNA"/>
</dbReference>
<evidence type="ECO:0000256" key="2">
    <source>
        <dbReference type="ARBA" id="ARBA00022695"/>
    </source>
</evidence>
<dbReference type="PANTHER" id="PTHR32125:SF4">
    <property type="entry name" value="2-C-METHYL-D-ERYTHRITOL 4-PHOSPHATE CYTIDYLYLTRANSFERASE, CHLOROPLASTIC"/>
    <property type="match status" value="1"/>
</dbReference>
<accession>A0ABT0KJW0</accession>
<dbReference type="RefSeq" id="WP_248954587.1">
    <property type="nucleotide sequence ID" value="NZ_JAKIKU010000001.1"/>
</dbReference>
<keyword evidence="2 3" id="KW-0548">Nucleotidyltransferase</keyword>
<organism evidence="3 4">
    <name type="scientific">Shewanella electrodiphila</name>
    <dbReference type="NCBI Taxonomy" id="934143"/>
    <lineage>
        <taxon>Bacteria</taxon>
        <taxon>Pseudomonadati</taxon>
        <taxon>Pseudomonadota</taxon>
        <taxon>Gammaproteobacteria</taxon>
        <taxon>Alteromonadales</taxon>
        <taxon>Shewanellaceae</taxon>
        <taxon>Shewanella</taxon>
    </lineage>
</organism>
<protein>
    <submittedName>
        <fullName evidence="3">2-C-methyl-D-erythritol 4-phosphate cytidylyltransferase</fullName>
    </submittedName>
</protein>
<sequence>MTTLLLLNGGVGTRAKAGMPKQLVRVNGIPLFIYTLRVADELNEINKVVINSPKGWEEQIQTLISDYAIKTNIEFVDAGETRQESVYKMLSLVKSESVIIHESARPLVDKNDFKKLIASKSLNVSTVLNIPFTVLKKDCQSSLLTENLNRDELVNIQLPQKFDTNILKLVHNKYNASKQSFTEDASMLIAEGEVVDTLYGQDKNFKVTTPQDIHLAEYILSKINDESYSEQ</sequence>
<reference evidence="3 4" key="1">
    <citation type="submission" date="2022-01" db="EMBL/GenBank/DDBJ databases">
        <title>Whole genome-based taxonomy of the Shewanellaceae.</title>
        <authorList>
            <person name="Martin-Rodriguez A.J."/>
        </authorList>
    </citation>
    <scope>NUCLEOTIDE SEQUENCE [LARGE SCALE GENOMIC DNA]</scope>
    <source>
        <strain evidence="3 4">DSM 24955</strain>
    </source>
</reference>
<proteinExistence type="predicted"/>
<name>A0ABT0KJW0_9GAMM</name>
<dbReference type="GO" id="GO:0016779">
    <property type="term" value="F:nucleotidyltransferase activity"/>
    <property type="evidence" value="ECO:0007669"/>
    <property type="project" value="UniProtKB-KW"/>
</dbReference>
<evidence type="ECO:0000313" key="3">
    <source>
        <dbReference type="EMBL" id="MCL1044128.1"/>
    </source>
</evidence>
<evidence type="ECO:0000256" key="1">
    <source>
        <dbReference type="ARBA" id="ARBA00022679"/>
    </source>
</evidence>
<comment type="caution">
    <text evidence="3">The sequence shown here is derived from an EMBL/GenBank/DDBJ whole genome shotgun (WGS) entry which is preliminary data.</text>
</comment>
<keyword evidence="4" id="KW-1185">Reference proteome</keyword>